<proteinExistence type="predicted"/>
<reference evidence="3" key="1">
    <citation type="submission" date="2013-11" db="EMBL/GenBank/DDBJ databases">
        <authorList>
            <person name="Aslett M."/>
        </authorList>
    </citation>
    <scope>NUCLEOTIDE SEQUENCE [LARGE SCALE GENOMIC DNA]</scope>
    <source>
        <strain evidence="3">Edinburgh</strain>
    </source>
</reference>
<evidence type="ECO:0000256" key="1">
    <source>
        <dbReference type="SAM" id="MobiDB-lite"/>
    </source>
</evidence>
<evidence type="ECO:0000313" key="3">
    <source>
        <dbReference type="Proteomes" id="UP000046395"/>
    </source>
</evidence>
<feature type="chain" id="PRO_5044624340" evidence="2">
    <location>
        <begin position="21"/>
        <end position="162"/>
    </location>
</feature>
<reference evidence="3" key="2">
    <citation type="submission" date="2014-03" db="EMBL/GenBank/DDBJ databases">
        <title>The whipworm genome and dual-species transcriptomics of an intimate host-pathogen interaction.</title>
        <authorList>
            <person name="Foth B.J."/>
            <person name="Tsai I.J."/>
            <person name="Reid A.J."/>
            <person name="Bancroft A.J."/>
            <person name="Nichol S."/>
            <person name="Tracey A."/>
            <person name="Holroyd N."/>
            <person name="Cotton J.A."/>
            <person name="Stanley E.J."/>
            <person name="Zarowiecki M."/>
            <person name="Liu J.Z."/>
            <person name="Huckvale T."/>
            <person name="Cooper P.J."/>
            <person name="Grencis R.K."/>
            <person name="Berriman M."/>
        </authorList>
    </citation>
    <scope>NUCLEOTIDE SEQUENCE [LARGE SCALE GENOMIC DNA]</scope>
    <source>
        <strain evidence="3">Edinburgh</strain>
    </source>
</reference>
<feature type="compositionally biased region" description="Low complexity" evidence="1">
    <location>
        <begin position="103"/>
        <end position="118"/>
    </location>
</feature>
<feature type="region of interest" description="Disordered" evidence="1">
    <location>
        <begin position="21"/>
        <end position="155"/>
    </location>
</feature>
<evidence type="ECO:0000313" key="4">
    <source>
        <dbReference type="WBParaSite" id="TMUE_0000000104.1"/>
    </source>
</evidence>
<dbReference type="AlphaFoldDB" id="A0A5S6QRS5"/>
<feature type="compositionally biased region" description="Polar residues" evidence="1">
    <location>
        <begin position="53"/>
        <end position="72"/>
    </location>
</feature>
<accession>A0A5S6QRS5</accession>
<evidence type="ECO:0000313" key="5">
    <source>
        <dbReference type="WBParaSite" id="TMUE_2000010056.1"/>
    </source>
</evidence>
<dbReference type="Proteomes" id="UP000046395">
    <property type="component" value="Unassembled WGS sequence"/>
</dbReference>
<name>A0A5S6QRS5_TRIMR</name>
<feature type="compositionally biased region" description="Basic and acidic residues" evidence="1">
    <location>
        <begin position="27"/>
        <end position="37"/>
    </location>
</feature>
<sequence>MKALHTLLAFALAIARTAYTAPLSEEPSAKEEVKLAEEVATSKPSEPEKPSENQEQPTEVTSQDQTETTIKNATKEPETVPNGNANHEDEPVVAEGPTPEQVEPLPIAAAPAEATADTEGLKSLKLDDTQTPPTPTYEPQATTPPPQQDNSVFSKLKKLLRL</sequence>
<protein>
    <submittedName>
        <fullName evidence="4 5">Uncharacterized protein</fullName>
    </submittedName>
</protein>
<reference evidence="4 5" key="3">
    <citation type="submission" date="2019-12" db="UniProtKB">
        <authorList>
            <consortium name="WormBaseParasite"/>
        </authorList>
    </citation>
    <scope>IDENTIFICATION</scope>
</reference>
<keyword evidence="3" id="KW-1185">Reference proteome</keyword>
<keyword evidence="2" id="KW-0732">Signal</keyword>
<evidence type="ECO:0000256" key="2">
    <source>
        <dbReference type="SAM" id="SignalP"/>
    </source>
</evidence>
<organism evidence="3 5">
    <name type="scientific">Trichuris muris</name>
    <name type="common">Mouse whipworm</name>
    <dbReference type="NCBI Taxonomy" id="70415"/>
    <lineage>
        <taxon>Eukaryota</taxon>
        <taxon>Metazoa</taxon>
        <taxon>Ecdysozoa</taxon>
        <taxon>Nematoda</taxon>
        <taxon>Enoplea</taxon>
        <taxon>Dorylaimia</taxon>
        <taxon>Trichinellida</taxon>
        <taxon>Trichuridae</taxon>
        <taxon>Trichuris</taxon>
    </lineage>
</organism>
<dbReference type="WBParaSite" id="TMUE_2000010056.1">
    <property type="protein sequence ID" value="TMUE_2000010056.1"/>
    <property type="gene ID" value="WBGene00286883"/>
</dbReference>
<feature type="compositionally biased region" description="Basic and acidic residues" evidence="1">
    <location>
        <begin position="119"/>
        <end position="128"/>
    </location>
</feature>
<feature type="compositionally biased region" description="Pro residues" evidence="1">
    <location>
        <begin position="132"/>
        <end position="147"/>
    </location>
</feature>
<feature type="signal peptide" evidence="2">
    <location>
        <begin position="1"/>
        <end position="20"/>
    </location>
</feature>
<dbReference type="WBParaSite" id="TMUE_0000000104.1">
    <property type="protein sequence ID" value="TMUE_0000000104.1"/>
    <property type="gene ID" value="WBGene00296052"/>
</dbReference>